<feature type="compositionally biased region" description="Polar residues" evidence="2">
    <location>
        <begin position="328"/>
        <end position="338"/>
    </location>
</feature>
<feature type="compositionally biased region" description="Polar residues" evidence="2">
    <location>
        <begin position="902"/>
        <end position="915"/>
    </location>
</feature>
<feature type="region of interest" description="Disordered" evidence="2">
    <location>
        <begin position="246"/>
        <end position="365"/>
    </location>
</feature>
<feature type="compositionally biased region" description="Low complexity" evidence="2">
    <location>
        <begin position="868"/>
        <end position="887"/>
    </location>
</feature>
<comment type="similarity">
    <text evidence="1">Belongs to the TCP10 family.</text>
</comment>
<dbReference type="STRING" id="3068.D8TI67"/>
<dbReference type="Gene3D" id="2.60.450.20">
    <property type="match status" value="1"/>
</dbReference>
<evidence type="ECO:0000313" key="4">
    <source>
        <dbReference type="Proteomes" id="UP000001058"/>
    </source>
</evidence>
<feature type="compositionally biased region" description="Low complexity" evidence="2">
    <location>
        <begin position="1168"/>
        <end position="1179"/>
    </location>
</feature>
<feature type="compositionally biased region" description="Low complexity" evidence="2">
    <location>
        <begin position="1072"/>
        <end position="1092"/>
    </location>
</feature>
<name>D8TI67_VOLCA</name>
<evidence type="ECO:0000256" key="2">
    <source>
        <dbReference type="SAM" id="MobiDB-lite"/>
    </source>
</evidence>
<dbReference type="Proteomes" id="UP000001058">
    <property type="component" value="Unassembled WGS sequence"/>
</dbReference>
<feature type="region of interest" description="Disordered" evidence="2">
    <location>
        <begin position="583"/>
        <end position="610"/>
    </location>
</feature>
<feature type="compositionally biased region" description="Low complexity" evidence="2">
    <location>
        <begin position="295"/>
        <end position="307"/>
    </location>
</feature>
<dbReference type="PANTHER" id="PTHR10331:SF6">
    <property type="entry name" value="SPINDLE ASSEMBLY ABNORMAL 4"/>
    <property type="match status" value="1"/>
</dbReference>
<feature type="region of interest" description="Disordered" evidence="2">
    <location>
        <begin position="414"/>
        <end position="435"/>
    </location>
</feature>
<protein>
    <recommendedName>
        <fullName evidence="5">Centromere protein J C-terminal domain-containing protein</fullName>
    </recommendedName>
</protein>
<sequence length="1547" mass="162047">MPDEHLDTGTTGNRFLRNSLKAAWASRQAEEELELEEFRALETQIKADVVGAARARPDHGGQVGWSENCFLGFQALPSSTVTLAPSAPLRSYAAIHQQRPPQPSHGAPRTNSRGSDPQARTHAACASPRPAGRHRYNDAFVGGAAVDADDELAGSFGEQAGGEAPGGDEGSAWGQQQQQQPLSPGKSGAASVAGKVGGTRGFDDADAWNDTSSFFGGGTTAVGGVRKGAAAAAAAGANGNRAPLRGSAFFGRQSQSPASAAQLDDPWAAPAIGDEQYGTSQEAFLDDCSGWSADQQQKLQPQPLSQKGAGDEERGPDQPFVRALFSKPQRQTMQNGGSRTVVKGTAGKSRAAATAAAEPSGPSAAELEKMQQVLEEQLANVASERSTLVRMRTELEKAANRLEQERQAWEKTRAEEQAKWEAQREAEEGKLRRDRRVLEKQSKALLKLPNKKERTAMEAAEAALEAERREGRAREARHKLTVERLRRQLVELQGHENLAKPKVPERNQELREEVRWHEAQQLERGWGCPAGAATGGGASAGAKGAGPGAAPPPAKPRPGRTIAVQTEPLAFLPPLECVGAGHRADGGPPAVIVAGSRTKSSGMAAPSVGGRLRGMQTVGRGHADASVGAVQPAQPTSWRAERAAVRKSGSPLQWQASVPGNEGDEGRESGVGGAGDGGEEAGPTYYGHDKFRTQRCQKQLRSQRELRGLGARPDSPSSSLLWQQGREQAYDVGDEYDTGCGGEVDAEEDLGEVEDGEAELLGGAARCGGAGGGGRDGVYVGWRRGGACAPSGPGSPSSYSYVQNDDVEVLTDEAAGPDGAYSDSVSAVAWRQHQDFMNRVGLEPGDGRRPGPPPAGSESPRQGRRAFPGAAGPRQQQQQQQGQQRQQPLPPPWGRAGDADASSAQEFSSTHQRPGTSDRLSRPPELQQQDQHQHQHQHQQQQQQTVWQAYGPGGGQQSSRQSGSAGRPAAAASSMPPQLATDLRGGPAPWEEAYPDQEAATREPLPGSSQGGPAASPPGSPRWAAHGAPPGPGPGAGKGATAPRVFFGPRGSEAAPAAARTRGGIPPAAGQTSGPTSATAPAPVVVSMAVSTGSGRSAGHGSPARPSSPLRGSLAELDGVSQTLAALRMDRRVEAAAAAAAAGGGSTANGAPAAWPGVPSLGRPPHFAAATGQAQSQAGPGSGLQRGLGSQRPGAGSPEAGSEGGWPGDVWSPRSRGGPARESAKSQQPSSVAPMAWGPGPTHQQHQQHQQPQVALLDGSSRVYFSNGDIKWSIPSAAAAFRSPAAAAAAGEAPSPPDVAVVHYYYAEVGTWHSTYGGEGGVEVFYFPSGQTEAHHPGYGKEIMFPDGVLRVVTTDGEELDIGWPQLSWAVQQPQPRVDDLASAPKLCIPQKRCPSQEGRNPSPCLGKVVVAGRLTAAKQRVGLLATPKHPIGIACGKIAIGGFLFLDRTAISRMTYGRSHITKRLRDLSFFSQLRKRPGPRREAPFGRPAVSHPVPYSLSCGMLWGDYWLHWDRWPFLSSKQLTTLESCARSNPFILGILAAEPAS</sequence>
<gene>
    <name evidence="3" type="ORF">VOLCADRAFT_86210</name>
</gene>
<feature type="compositionally biased region" description="Low complexity" evidence="2">
    <location>
        <begin position="343"/>
        <end position="365"/>
    </location>
</feature>
<feature type="compositionally biased region" description="Low complexity" evidence="2">
    <location>
        <begin position="175"/>
        <end position="194"/>
    </location>
</feature>
<feature type="compositionally biased region" description="Low complexity" evidence="2">
    <location>
        <begin position="1004"/>
        <end position="1014"/>
    </location>
</feature>
<feature type="compositionally biased region" description="Low complexity" evidence="2">
    <location>
        <begin position="1243"/>
        <end position="1253"/>
    </location>
</feature>
<feature type="region of interest" description="Disordered" evidence="2">
    <location>
        <begin position="625"/>
        <end position="700"/>
    </location>
</feature>
<feature type="compositionally biased region" description="Gly residues" evidence="2">
    <location>
        <begin position="159"/>
        <end position="169"/>
    </location>
</feature>
<dbReference type="KEGG" id="vcn:VOLCADRAFT_86210"/>
<evidence type="ECO:0000313" key="3">
    <source>
        <dbReference type="EMBL" id="EFJ53183.1"/>
    </source>
</evidence>
<dbReference type="RefSeq" id="XP_002946188.1">
    <property type="nucleotide sequence ID" value="XM_002946142.1"/>
</dbReference>
<dbReference type="eggNOG" id="ENOG502QQR0">
    <property type="taxonomic scope" value="Eukaryota"/>
</dbReference>
<evidence type="ECO:0008006" key="5">
    <source>
        <dbReference type="Google" id="ProtNLM"/>
    </source>
</evidence>
<proteinExistence type="inferred from homology"/>
<accession>D8TI67</accession>
<dbReference type="InterPro" id="IPR026581">
    <property type="entry name" value="TCP10L/CENPJ"/>
</dbReference>
<dbReference type="InterPro" id="IPR047002">
    <property type="entry name" value="Tcp10_C_sf"/>
</dbReference>
<feature type="region of interest" description="Disordered" evidence="2">
    <location>
        <begin position="527"/>
        <end position="560"/>
    </location>
</feature>
<feature type="region of interest" description="Disordered" evidence="2">
    <location>
        <begin position="784"/>
        <end position="1115"/>
    </location>
</feature>
<feature type="region of interest" description="Disordered" evidence="2">
    <location>
        <begin position="155"/>
        <end position="195"/>
    </location>
</feature>
<feature type="region of interest" description="Disordered" evidence="2">
    <location>
        <begin position="96"/>
        <end position="133"/>
    </location>
</feature>
<dbReference type="PANTHER" id="PTHR10331">
    <property type="entry name" value="T COMPLEX PROTEIN 10"/>
    <property type="match status" value="1"/>
</dbReference>
<dbReference type="InParanoid" id="D8TI67"/>
<dbReference type="OrthoDB" id="10252174at2759"/>
<feature type="compositionally biased region" description="Gly residues" evidence="2">
    <location>
        <begin position="533"/>
        <end position="547"/>
    </location>
</feature>
<organism evidence="4">
    <name type="scientific">Volvox carteri f. nagariensis</name>
    <dbReference type="NCBI Taxonomy" id="3068"/>
    <lineage>
        <taxon>Eukaryota</taxon>
        <taxon>Viridiplantae</taxon>
        <taxon>Chlorophyta</taxon>
        <taxon>core chlorophytes</taxon>
        <taxon>Chlorophyceae</taxon>
        <taxon>CS clade</taxon>
        <taxon>Chlamydomonadales</taxon>
        <taxon>Volvocaceae</taxon>
        <taxon>Volvox</taxon>
    </lineage>
</organism>
<dbReference type="GeneID" id="9625368"/>
<feature type="compositionally biased region" description="Low complexity" evidence="2">
    <location>
        <begin position="957"/>
        <end position="980"/>
    </location>
</feature>
<keyword evidence="4" id="KW-1185">Reference proteome</keyword>
<dbReference type="EMBL" id="GL378323">
    <property type="protein sequence ID" value="EFJ53183.1"/>
    <property type="molecule type" value="Genomic_DNA"/>
</dbReference>
<feature type="compositionally biased region" description="Low complexity" evidence="2">
    <location>
        <begin position="784"/>
        <end position="801"/>
    </location>
</feature>
<reference evidence="3 4" key="1">
    <citation type="journal article" date="2010" name="Science">
        <title>Genomic analysis of organismal complexity in the multicellular green alga Volvox carteri.</title>
        <authorList>
            <person name="Prochnik S.E."/>
            <person name="Umen J."/>
            <person name="Nedelcu A.M."/>
            <person name="Hallmann A."/>
            <person name="Miller S.M."/>
            <person name="Nishii I."/>
            <person name="Ferris P."/>
            <person name="Kuo A."/>
            <person name="Mitros T."/>
            <person name="Fritz-Laylin L.K."/>
            <person name="Hellsten U."/>
            <person name="Chapman J."/>
            <person name="Simakov O."/>
            <person name="Rensing S.A."/>
            <person name="Terry A."/>
            <person name="Pangilinan J."/>
            <person name="Kapitonov V."/>
            <person name="Jurka J."/>
            <person name="Salamov A."/>
            <person name="Shapiro H."/>
            <person name="Schmutz J."/>
            <person name="Grimwood J."/>
            <person name="Lindquist E."/>
            <person name="Lucas S."/>
            <person name="Grigoriev I.V."/>
            <person name="Schmitt R."/>
            <person name="Kirk D."/>
            <person name="Rokhsar D.S."/>
        </authorList>
    </citation>
    <scope>NUCLEOTIDE SEQUENCE [LARGE SCALE GENOMIC DNA]</scope>
    <source>
        <strain evidence="4">f. Nagariensis / Eve</strain>
    </source>
</reference>
<evidence type="ECO:0000256" key="1">
    <source>
        <dbReference type="ARBA" id="ARBA00005627"/>
    </source>
</evidence>
<feature type="region of interest" description="Disordered" evidence="2">
    <location>
        <begin position="1142"/>
        <end position="1254"/>
    </location>
</feature>